<sequence length="416" mass="46332">MQHSVSIKATFRHRSHTLWMSRRWLFILLAALAAAVAATILMRKQGFSPRVASSNHKGSIVITKGGTYSGNWESRNSDVAAVEIRTEEPVVIEDSHISGAGFLIHSQGYNVDITVRNTEGYGLPPTSYTGYKKPRRFLAVDEFRNIVVENCYLESTAGIYIGGKYTGHGSPNQSIKTRFNKARNINGQVYEGKELVQFVQFNYRGEVPNAEIAWNEVINRPEASAVEDNINIYNSRGTPASPIRIHNNYIQGAFPYPLHLPEYSGGGIIADSPGTDSSSATAYVEVYENQLVGLGNYCLGIAGGNNIEMHHNRAIVAAEFNNGRAYHFWTSGIWAKDYYKMGNTFNNSMHHNTLAVRGKNHTWRNEIFDSTFAAADEYANHILSDSITKELEEAEHALWTKKLERNNLHLGPSSGL</sequence>
<dbReference type="Proteomes" id="UP001207228">
    <property type="component" value="Unassembled WGS sequence"/>
</dbReference>
<accession>A0ABT3RIF9</accession>
<dbReference type="EMBL" id="JAPFQO010000009">
    <property type="protein sequence ID" value="MCX2741159.1"/>
    <property type="molecule type" value="Genomic_DNA"/>
</dbReference>
<proteinExistence type="predicted"/>
<dbReference type="SUPFAM" id="SSF51126">
    <property type="entry name" value="Pectin lyase-like"/>
    <property type="match status" value="1"/>
</dbReference>
<evidence type="ECO:0000313" key="2">
    <source>
        <dbReference type="Proteomes" id="UP001207228"/>
    </source>
</evidence>
<dbReference type="InterPro" id="IPR011050">
    <property type="entry name" value="Pectin_lyase_fold/virulence"/>
</dbReference>
<dbReference type="GO" id="GO:0016787">
    <property type="term" value="F:hydrolase activity"/>
    <property type="evidence" value="ECO:0007669"/>
    <property type="project" value="UniProtKB-KW"/>
</dbReference>
<keyword evidence="1" id="KW-0378">Hydrolase</keyword>
<reference evidence="1 2" key="1">
    <citation type="submission" date="2022-11" db="EMBL/GenBank/DDBJ databases">
        <title>The characterization of three novel Bacteroidetes species and genomic analysis of their roles in tidal elemental geochemical cycles.</title>
        <authorList>
            <person name="Ma K.-J."/>
        </authorList>
    </citation>
    <scope>NUCLEOTIDE SEQUENCE [LARGE SCALE GENOMIC DNA]</scope>
    <source>
        <strain evidence="1 2">M82</strain>
    </source>
</reference>
<keyword evidence="2" id="KW-1185">Reference proteome</keyword>
<dbReference type="RefSeq" id="WP_266053269.1">
    <property type="nucleotide sequence ID" value="NZ_JAPFQO010000009.1"/>
</dbReference>
<organism evidence="1 2">
    <name type="scientific">Pontibacter anaerobius</name>
    <dbReference type="NCBI Taxonomy" id="2993940"/>
    <lineage>
        <taxon>Bacteria</taxon>
        <taxon>Pseudomonadati</taxon>
        <taxon>Bacteroidota</taxon>
        <taxon>Cytophagia</taxon>
        <taxon>Cytophagales</taxon>
        <taxon>Hymenobacteraceae</taxon>
        <taxon>Pontibacter</taxon>
    </lineage>
</organism>
<protein>
    <submittedName>
        <fullName evidence="1">Glycosyl hydrolase</fullName>
    </submittedName>
</protein>
<name>A0ABT3RIF9_9BACT</name>
<evidence type="ECO:0000313" key="1">
    <source>
        <dbReference type="EMBL" id="MCX2741159.1"/>
    </source>
</evidence>
<comment type="caution">
    <text evidence="1">The sequence shown here is derived from an EMBL/GenBank/DDBJ whole genome shotgun (WGS) entry which is preliminary data.</text>
</comment>
<gene>
    <name evidence="1" type="ORF">OO017_14465</name>
</gene>